<organism evidence="2 3">
    <name type="scientific">Pleuronectes platessa</name>
    <name type="common">European plaice</name>
    <dbReference type="NCBI Taxonomy" id="8262"/>
    <lineage>
        <taxon>Eukaryota</taxon>
        <taxon>Metazoa</taxon>
        <taxon>Chordata</taxon>
        <taxon>Craniata</taxon>
        <taxon>Vertebrata</taxon>
        <taxon>Euteleostomi</taxon>
        <taxon>Actinopterygii</taxon>
        <taxon>Neopterygii</taxon>
        <taxon>Teleostei</taxon>
        <taxon>Neoteleostei</taxon>
        <taxon>Acanthomorphata</taxon>
        <taxon>Carangaria</taxon>
        <taxon>Pleuronectiformes</taxon>
        <taxon>Pleuronectoidei</taxon>
        <taxon>Pleuronectidae</taxon>
        <taxon>Pleuronectes</taxon>
    </lineage>
</organism>
<dbReference type="Proteomes" id="UP001153269">
    <property type="component" value="Unassembled WGS sequence"/>
</dbReference>
<accession>A0A9N7UWU6</accession>
<evidence type="ECO:0000313" key="3">
    <source>
        <dbReference type="Proteomes" id="UP001153269"/>
    </source>
</evidence>
<sequence length="121" mass="12844">MVRSCAAHSPQPGTGSTQRCLPFIGWTHGGRHRSDGATPSASTLIYCTAAGRRLNGPTEPRTNNRGEMALWHQLSRTESNFSSSSSSSSSSCSSYSCHQQIDQLLLFLSTPPESPGGSSSL</sequence>
<keyword evidence="3" id="KW-1185">Reference proteome</keyword>
<reference evidence="2" key="1">
    <citation type="submission" date="2020-03" db="EMBL/GenBank/DDBJ databases">
        <authorList>
            <person name="Weist P."/>
        </authorList>
    </citation>
    <scope>NUCLEOTIDE SEQUENCE</scope>
</reference>
<feature type="region of interest" description="Disordered" evidence="1">
    <location>
        <begin position="1"/>
        <end position="21"/>
    </location>
</feature>
<dbReference type="EMBL" id="CADEAL010002135">
    <property type="protein sequence ID" value="CAB1438290.1"/>
    <property type="molecule type" value="Genomic_DNA"/>
</dbReference>
<evidence type="ECO:0000313" key="2">
    <source>
        <dbReference type="EMBL" id="CAB1438290.1"/>
    </source>
</evidence>
<proteinExistence type="predicted"/>
<gene>
    <name evidence="2" type="ORF">PLEPLA_LOCUS26231</name>
</gene>
<evidence type="ECO:0000256" key="1">
    <source>
        <dbReference type="SAM" id="MobiDB-lite"/>
    </source>
</evidence>
<protein>
    <submittedName>
        <fullName evidence="2">Uncharacterized protein</fullName>
    </submittedName>
</protein>
<dbReference type="AlphaFoldDB" id="A0A9N7UWU6"/>
<name>A0A9N7UWU6_PLEPL</name>
<comment type="caution">
    <text evidence="2">The sequence shown here is derived from an EMBL/GenBank/DDBJ whole genome shotgun (WGS) entry which is preliminary data.</text>
</comment>